<comment type="subcellular location">
    <subcellularLocation>
        <location evidence="1">Nucleus</location>
    </subcellularLocation>
</comment>
<dbReference type="OrthoDB" id="331600at2759"/>
<reference evidence="7" key="1">
    <citation type="journal article" date="2020" name="Stud. Mycol.">
        <title>101 Dothideomycetes genomes: A test case for predicting lifestyles and emergence of pathogens.</title>
        <authorList>
            <person name="Haridas S."/>
            <person name="Albert R."/>
            <person name="Binder M."/>
            <person name="Bloem J."/>
            <person name="LaButti K."/>
            <person name="Salamov A."/>
            <person name="Andreopoulos B."/>
            <person name="Baker S."/>
            <person name="Barry K."/>
            <person name="Bills G."/>
            <person name="Bluhm B."/>
            <person name="Cannon C."/>
            <person name="Castanera R."/>
            <person name="Culley D."/>
            <person name="Daum C."/>
            <person name="Ezra D."/>
            <person name="Gonzalez J."/>
            <person name="Henrissat B."/>
            <person name="Kuo A."/>
            <person name="Liang C."/>
            <person name="Lipzen A."/>
            <person name="Lutzoni F."/>
            <person name="Magnuson J."/>
            <person name="Mondo S."/>
            <person name="Nolan M."/>
            <person name="Ohm R."/>
            <person name="Pangilinan J."/>
            <person name="Park H.-J."/>
            <person name="Ramirez L."/>
            <person name="Alfaro M."/>
            <person name="Sun H."/>
            <person name="Tritt A."/>
            <person name="Yoshinaga Y."/>
            <person name="Zwiers L.-H."/>
            <person name="Turgeon B."/>
            <person name="Goodwin S."/>
            <person name="Spatafora J."/>
            <person name="Crous P."/>
            <person name="Grigoriev I."/>
        </authorList>
    </citation>
    <scope>NUCLEOTIDE SEQUENCE [LARGE SCALE GENOMIC DNA]</scope>
    <source>
        <strain evidence="7">CBS 304.66</strain>
    </source>
</reference>
<organism evidence="6 7">
    <name type="scientific">Lojkania enalia</name>
    <dbReference type="NCBI Taxonomy" id="147567"/>
    <lineage>
        <taxon>Eukaryota</taxon>
        <taxon>Fungi</taxon>
        <taxon>Dikarya</taxon>
        <taxon>Ascomycota</taxon>
        <taxon>Pezizomycotina</taxon>
        <taxon>Dothideomycetes</taxon>
        <taxon>Pleosporomycetidae</taxon>
        <taxon>Pleosporales</taxon>
        <taxon>Pleosporales incertae sedis</taxon>
        <taxon>Lojkania</taxon>
    </lineage>
</organism>
<evidence type="ECO:0000313" key="6">
    <source>
        <dbReference type="EMBL" id="KAF2270468.1"/>
    </source>
</evidence>
<dbReference type="InterPro" id="IPR032460">
    <property type="entry name" value="Symplekin/Pta1_N"/>
</dbReference>
<dbReference type="Pfam" id="PF11935">
    <property type="entry name" value="SYMPK_PTA1_N"/>
    <property type="match status" value="1"/>
</dbReference>
<comment type="caution">
    <text evidence="6">The sequence shown here is derived from an EMBL/GenBank/DDBJ whole genome shotgun (WGS) entry which is preliminary data.</text>
</comment>
<evidence type="ECO:0000259" key="5">
    <source>
        <dbReference type="Pfam" id="PF11935"/>
    </source>
</evidence>
<keyword evidence="7" id="KW-1185">Reference proteome</keyword>
<proteinExistence type="predicted"/>
<feature type="region of interest" description="Disordered" evidence="4">
    <location>
        <begin position="302"/>
        <end position="322"/>
    </location>
</feature>
<keyword evidence="3" id="KW-0539">Nucleus</keyword>
<name>A0A9P4NC33_9PLEO</name>
<dbReference type="GO" id="GO:0006397">
    <property type="term" value="P:mRNA processing"/>
    <property type="evidence" value="ECO:0007669"/>
    <property type="project" value="UniProtKB-KW"/>
</dbReference>
<feature type="domain" description="Symplekin/Pta1 N-terminal" evidence="5">
    <location>
        <begin position="88"/>
        <end position="308"/>
    </location>
</feature>
<accession>A0A9P4NC33</accession>
<dbReference type="Gene3D" id="1.25.10.10">
    <property type="entry name" value="Leucine-rich Repeat Variant"/>
    <property type="match status" value="1"/>
</dbReference>
<feature type="region of interest" description="Disordered" evidence="4">
    <location>
        <begin position="729"/>
        <end position="748"/>
    </location>
</feature>
<keyword evidence="2" id="KW-0507">mRNA processing</keyword>
<protein>
    <recommendedName>
        <fullName evidence="5">Symplekin/Pta1 N-terminal domain-containing protein</fullName>
    </recommendedName>
</protein>
<evidence type="ECO:0000256" key="1">
    <source>
        <dbReference type="ARBA" id="ARBA00004123"/>
    </source>
</evidence>
<sequence>MNPAAQTLGQLESARSLALGDGRYYPTIIPGVLPIIGPNSNASLEIRRWGADFLAETFASPAWPSDAKESCALTVLPTLKEYLTTVDDINVIKSAVQTAASVYPLVYRHIVADPHDTQNWQHMLAIKSNVLRRMDAAPPGVRICCVKFVQQVILVQTPGMIADPRRPGQNDISLALVPRDHPLIPYANLEAEASGLLDRLLDIIHGDHSDALLVTATLNGLGMLIQRRPSIANKILSSVLNFNALKLANSPLTPKTKVLIRSIERTTKALLANVMKRNPDGPLNIRIDQYLQRMQRMRLDVFDESSRKRPAPAEPTDGLDAAKRQRLGANVPSPAPSVPPLPSGPVSYRELLLLTPDPGAANLDVQQMFPDSNVLLRLIVPILQSIDEVKLGNAINVVRSRYLDLQSRATAQAAAVSTSMAMSDGIDDEEEYEPDFEPEDAEQMVNRLDSAPPDDTVAERIPDSHLAPYKLPEAPPLTAEEIQKYGDMTVQRLVGMLSAADEATPKSKTTKGGFNRLAASNFDRDSWVTILARLATRASVGLEDPEEGIKSEYNGVTKKGSFALSDRVREALHSYIMYDWRRRIDAAIIWLNEEWLNDRIQSEGVGVNGNAAMNGHGNNVPSKGHYFRSVLKLLDSILPFVEGTDKILVRFMSEIAEVNGDVLRRMKKMAEDPERIDLAVMVLQYLHLLKPPARDICVEVLTDMWHTNDRAKPSARKLLSKWRPEILEQEESNMKTESANGALEVKPA</sequence>
<dbReference type="AlphaFoldDB" id="A0A9P4NC33"/>
<dbReference type="InterPro" id="IPR011989">
    <property type="entry name" value="ARM-like"/>
</dbReference>
<evidence type="ECO:0000256" key="4">
    <source>
        <dbReference type="SAM" id="MobiDB-lite"/>
    </source>
</evidence>
<dbReference type="Proteomes" id="UP000800093">
    <property type="component" value="Unassembled WGS sequence"/>
</dbReference>
<dbReference type="PANTHER" id="PTHR15245:SF20">
    <property type="entry name" value="SYMPLEKIN"/>
    <property type="match status" value="1"/>
</dbReference>
<dbReference type="GO" id="GO:0005847">
    <property type="term" value="C:mRNA cleavage and polyadenylation specificity factor complex"/>
    <property type="evidence" value="ECO:0007669"/>
    <property type="project" value="TreeGrafter"/>
</dbReference>
<evidence type="ECO:0000256" key="3">
    <source>
        <dbReference type="ARBA" id="ARBA00023242"/>
    </source>
</evidence>
<dbReference type="EMBL" id="ML986579">
    <property type="protein sequence ID" value="KAF2270468.1"/>
    <property type="molecule type" value="Genomic_DNA"/>
</dbReference>
<gene>
    <name evidence="6" type="ORF">CC78DRAFT_133707</name>
</gene>
<dbReference type="InterPro" id="IPR021850">
    <property type="entry name" value="Symplekin/Pta1"/>
</dbReference>
<dbReference type="PANTHER" id="PTHR15245">
    <property type="entry name" value="SYMPLEKIN-RELATED"/>
    <property type="match status" value="1"/>
</dbReference>
<evidence type="ECO:0000313" key="7">
    <source>
        <dbReference type="Proteomes" id="UP000800093"/>
    </source>
</evidence>
<evidence type="ECO:0000256" key="2">
    <source>
        <dbReference type="ARBA" id="ARBA00022664"/>
    </source>
</evidence>